<gene>
    <name evidence="1" type="ORF">GCM10009092_18420</name>
</gene>
<keyword evidence="2" id="KW-1185">Reference proteome</keyword>
<dbReference type="Pfam" id="PF07277">
    <property type="entry name" value="SapC"/>
    <property type="match status" value="1"/>
</dbReference>
<evidence type="ECO:0000313" key="1">
    <source>
        <dbReference type="EMBL" id="GAA0354437.1"/>
    </source>
</evidence>
<reference evidence="1 2" key="1">
    <citation type="journal article" date="2019" name="Int. J. Syst. Evol. Microbiol.">
        <title>The Global Catalogue of Microorganisms (GCM) 10K type strain sequencing project: providing services to taxonomists for standard genome sequencing and annotation.</title>
        <authorList>
            <consortium name="The Broad Institute Genomics Platform"/>
            <consortium name="The Broad Institute Genome Sequencing Center for Infectious Disease"/>
            <person name="Wu L."/>
            <person name="Ma J."/>
        </authorList>
    </citation>
    <scope>NUCLEOTIDE SEQUENCE [LARGE SCALE GENOMIC DNA]</scope>
    <source>
        <strain evidence="1 2">JCM 13378</strain>
    </source>
</reference>
<organism evidence="1 2">
    <name type="scientific">Bowmanella denitrificans</name>
    <dbReference type="NCBI Taxonomy" id="366582"/>
    <lineage>
        <taxon>Bacteria</taxon>
        <taxon>Pseudomonadati</taxon>
        <taxon>Pseudomonadota</taxon>
        <taxon>Gammaproteobacteria</taxon>
        <taxon>Alteromonadales</taxon>
        <taxon>Alteromonadaceae</taxon>
        <taxon>Bowmanella</taxon>
    </lineage>
</organism>
<name>A0ABN0X4U8_9ALTE</name>
<protein>
    <recommendedName>
        <fullName evidence="3">SapC protein</fullName>
    </recommendedName>
</protein>
<dbReference type="Proteomes" id="UP001501757">
    <property type="component" value="Unassembled WGS sequence"/>
</dbReference>
<dbReference type="RefSeq" id="WP_102797251.1">
    <property type="nucleotide sequence ID" value="NZ_BAAAEI010000008.1"/>
</dbReference>
<accession>A0ABN0X4U8</accession>
<evidence type="ECO:0000313" key="2">
    <source>
        <dbReference type="Proteomes" id="UP001501757"/>
    </source>
</evidence>
<proteinExistence type="predicted"/>
<evidence type="ECO:0008006" key="3">
    <source>
        <dbReference type="Google" id="ProtNLM"/>
    </source>
</evidence>
<comment type="caution">
    <text evidence="1">The sequence shown here is derived from an EMBL/GenBank/DDBJ whole genome shotgun (WGS) entry which is preliminary data.</text>
</comment>
<sequence length="258" mass="29091">MARNYVILDKEAHKKLKVKQDPTLAHGKASHLVGVSIREFARASSAVPLVLIKDESANRYHVAGLYGLNEGVNLYFSEEGWQSHFAPLNLQRYPFDVRPNGEQLSIFIDKDSELVGEDDGFELFKEDGSVSEYLESRQRMLSDLVNSENVTQEFVKQLVDLDLVDEVRLGIRYANGEQRQLVGLYNVSEEKLLKLDDEQVLKLHRNGFLGAIYAMLGSMGQLNRLVQFSQKSEQPIASIQILPKEQAEAQPAEAEKAN</sequence>
<dbReference type="EMBL" id="BAAAEI010000008">
    <property type="protein sequence ID" value="GAA0354437.1"/>
    <property type="molecule type" value="Genomic_DNA"/>
</dbReference>
<dbReference type="InterPro" id="IPR010836">
    <property type="entry name" value="SapC"/>
</dbReference>